<accession>A0A562LQ97</accession>
<dbReference type="AlphaFoldDB" id="A0A562LQ97"/>
<reference evidence="7 8" key="1">
    <citation type="journal article" date="2015" name="Stand. Genomic Sci.">
        <title>Genomic Encyclopedia of Bacterial and Archaeal Type Strains, Phase III: the genomes of soil and plant-associated and newly described type strains.</title>
        <authorList>
            <person name="Whitman W.B."/>
            <person name="Woyke T."/>
            <person name="Klenk H.P."/>
            <person name="Zhou Y."/>
            <person name="Lilburn T.G."/>
            <person name="Beck B.J."/>
            <person name="De Vos P."/>
            <person name="Vandamme P."/>
            <person name="Eisen J.A."/>
            <person name="Garrity G."/>
            <person name="Hugenholtz P."/>
            <person name="Kyrpides N.C."/>
        </authorList>
    </citation>
    <scope>NUCLEOTIDE SEQUENCE [LARGE SCALE GENOMIC DNA]</scope>
    <source>
        <strain evidence="7 8">CGMCC 1.10947</strain>
    </source>
</reference>
<comment type="caution">
    <text evidence="7">The sequence shown here is derived from an EMBL/GenBank/DDBJ whole genome shotgun (WGS) entry which is preliminary data.</text>
</comment>
<proteinExistence type="inferred from homology"/>
<evidence type="ECO:0000259" key="4">
    <source>
        <dbReference type="Pfam" id="PF00669"/>
    </source>
</evidence>
<feature type="domain" description="Flagellin C-terminal" evidence="5">
    <location>
        <begin position="674"/>
        <end position="758"/>
    </location>
</feature>
<gene>
    <name evidence="7" type="ORF">IQ17_00833</name>
</gene>
<dbReference type="OrthoDB" id="9808068at2"/>
<evidence type="ECO:0000256" key="3">
    <source>
        <dbReference type="RuleBase" id="RU362073"/>
    </source>
</evidence>
<dbReference type="Gene3D" id="1.20.1330.10">
    <property type="entry name" value="f41 fragment of flagellin, N-terminal domain"/>
    <property type="match status" value="1"/>
</dbReference>
<dbReference type="SUPFAM" id="SSF64518">
    <property type="entry name" value="Phase 1 flagellin"/>
    <property type="match status" value="2"/>
</dbReference>
<keyword evidence="2 3" id="KW-0975">Bacterial flagellum</keyword>
<dbReference type="GO" id="GO:0005576">
    <property type="term" value="C:extracellular region"/>
    <property type="evidence" value="ECO:0007669"/>
    <property type="project" value="UniProtKB-SubCell"/>
</dbReference>
<keyword evidence="7" id="KW-0969">Cilium</keyword>
<keyword evidence="7" id="KW-0966">Cell projection</keyword>
<dbReference type="Pfam" id="PF07482">
    <property type="entry name" value="DUF1522"/>
    <property type="match status" value="2"/>
</dbReference>
<dbReference type="Proteomes" id="UP000317176">
    <property type="component" value="Unassembled WGS sequence"/>
</dbReference>
<feature type="domain" description="DUF1522" evidence="6">
    <location>
        <begin position="353"/>
        <end position="466"/>
    </location>
</feature>
<evidence type="ECO:0000256" key="2">
    <source>
        <dbReference type="ARBA" id="ARBA00023143"/>
    </source>
</evidence>
<keyword evidence="8" id="KW-1185">Reference proteome</keyword>
<comment type="subcellular location">
    <subcellularLocation>
        <location evidence="3">Secreted</location>
    </subcellularLocation>
    <subcellularLocation>
        <location evidence="3">Bacterial flagellum</location>
    </subcellularLocation>
</comment>
<dbReference type="GO" id="GO:0009288">
    <property type="term" value="C:bacterial-type flagellum"/>
    <property type="evidence" value="ECO:0007669"/>
    <property type="project" value="UniProtKB-SubCell"/>
</dbReference>
<dbReference type="Pfam" id="PF00700">
    <property type="entry name" value="Flagellin_C"/>
    <property type="match status" value="1"/>
</dbReference>
<dbReference type="Pfam" id="PF00669">
    <property type="entry name" value="Flagellin_N"/>
    <property type="match status" value="1"/>
</dbReference>
<feature type="domain" description="Flagellin N-terminal" evidence="4">
    <location>
        <begin position="12"/>
        <end position="120"/>
    </location>
</feature>
<dbReference type="InterPro" id="IPR001029">
    <property type="entry name" value="Flagellin_N"/>
</dbReference>
<comment type="similarity">
    <text evidence="1 3">Belongs to the bacterial flagellin family.</text>
</comment>
<evidence type="ECO:0000256" key="1">
    <source>
        <dbReference type="ARBA" id="ARBA00005709"/>
    </source>
</evidence>
<keyword evidence="3" id="KW-0964">Secreted</keyword>
<protein>
    <recommendedName>
        <fullName evidence="3">Flagellin</fullName>
    </recommendedName>
</protein>
<evidence type="ECO:0000259" key="6">
    <source>
        <dbReference type="Pfam" id="PF07482"/>
    </source>
</evidence>
<evidence type="ECO:0000313" key="7">
    <source>
        <dbReference type="EMBL" id="TWI09753.1"/>
    </source>
</evidence>
<evidence type="ECO:0000259" key="5">
    <source>
        <dbReference type="Pfam" id="PF00700"/>
    </source>
</evidence>
<comment type="function">
    <text evidence="3">Flagellin is the subunit protein which polymerizes to form the filaments of bacterial flagella.</text>
</comment>
<evidence type="ECO:0000313" key="8">
    <source>
        <dbReference type="Proteomes" id="UP000317176"/>
    </source>
</evidence>
<dbReference type="NCBIfam" id="NF009330">
    <property type="entry name" value="PRK12688.1"/>
    <property type="match status" value="1"/>
</dbReference>
<dbReference type="InterPro" id="IPR046358">
    <property type="entry name" value="Flagellin_C"/>
</dbReference>
<dbReference type="InterPro" id="IPR011087">
    <property type="entry name" value="DUF1522"/>
</dbReference>
<dbReference type="RefSeq" id="WP_145628762.1">
    <property type="nucleotide sequence ID" value="NZ_CP088014.1"/>
</dbReference>
<sequence>MSGIVLSASVRQNLLSLQSTADLLATTQNRLSTGKSVNSALDNPTNFFTAQSLDNRASDINNLLDGIANGVQVLQAANTGLTSLQKLIDSAKSIANQALQTTVGYSTKSNVSTTIAGATAADLRGTTSFASATASSNVLYNGTAGGTTAANGTTTLGATIGAFAGTAATAGDGTTALTGTITLIATNGTTATGLASNAQPADGDTLTVNGKTITFRSGTAPTSAGVPAGSGVSGNLVTDGNGNTTVYLGTAGTPAANVNDLLTAVDLASGVKTVSISSGAATIATSFNQTASSVGGGAVTLRSSTGADLSVTGRADLLKALGVSSSVGGGNATVNVNRTTTSASLGATITDGSTLNVNGHVITFKNAPIPGSTGAPSIPSGYGTSGNVLTDGNGNSTVYLQGGTVNDVLKAIDLATGVQTATISAAGVATLATATGQSNSTINTSGQLKIATGINADLSITGTGNALNVFGLAGNTGSATAFTAARTSGIGGIAGKTLTFTSFNGGTAVNVTFGDGTNGTIKTLDQLNTKLQANNLSATIDANGLLTITASNDYASSTLGSIAAGGAIGGTLTSALTFSTASTPVQDGVAQTARANLVAQFNNILNQIDTTAQDSSFNGVNLLNGDQLKLVFDETAKSSLNITGVTYNSKGLGLASLTVGVDFIDNAAANRVLTNLNAASSTLRSQASSLGSNLSVVQIRQDFNKNLINVLQTGSSNLTLADTNVEAANSQALSTRQSIAVSALSLANTSQQSVLQLLR</sequence>
<dbReference type="EMBL" id="VLKL01000002">
    <property type="protein sequence ID" value="TWI09753.1"/>
    <property type="molecule type" value="Genomic_DNA"/>
</dbReference>
<dbReference type="GO" id="GO:0005198">
    <property type="term" value="F:structural molecule activity"/>
    <property type="evidence" value="ECO:0007669"/>
    <property type="project" value="UniProtKB-UniRule"/>
</dbReference>
<organism evidence="7 8">
    <name type="scientific">Bradyrhizobium daqingense</name>
    <dbReference type="NCBI Taxonomy" id="993502"/>
    <lineage>
        <taxon>Bacteria</taxon>
        <taxon>Pseudomonadati</taxon>
        <taxon>Pseudomonadota</taxon>
        <taxon>Alphaproteobacteria</taxon>
        <taxon>Hyphomicrobiales</taxon>
        <taxon>Nitrobacteraceae</taxon>
        <taxon>Bradyrhizobium</taxon>
    </lineage>
</organism>
<name>A0A562LQ97_9BRAD</name>
<feature type="domain" description="DUF1522" evidence="6">
    <location>
        <begin position="204"/>
        <end position="317"/>
    </location>
</feature>
<keyword evidence="7" id="KW-0282">Flagellum</keyword>